<evidence type="ECO:0000256" key="1">
    <source>
        <dbReference type="ARBA" id="ARBA00023002"/>
    </source>
</evidence>
<accession>A0A510V9B9</accession>
<dbReference type="InterPro" id="IPR016161">
    <property type="entry name" value="Ald_DH/histidinol_DH"/>
</dbReference>
<sequence>MTLTPSRPVADSRERTSADRLADHYVAGQVVPAEGDRTLRRRDPLTGSDALVLVPATPAEVEQAVAAAVAARASWRRTPAATRAAALRDAAAAVRAQAEELGAELCRSTGRLLSQSVGSANVAADLLEEAATAGLGEAGRVLSGGLSALDVVRREPHGVVAVITPWNDPYPAAAGLLAAALVTGNTVVHKPSERSAVPGWHLARLVAQHLPAGVLNVVNGDGQTGESLVADPRVALVAQVGSTATGRRIAAVAGARGARVLRENGGKDPLLVDAGVDPVWAARQIATGAFTNTGQLCTSVERVYLHEGVADAVLAELVDVCAALRVGDPSEDSTELGPLVDEEQLAVVERHVDRAVALGARVLAGGGRLDGPGSFYPPTVLDGCTPDMEVMSEETFGPVAAVTRVPDFSTGLELAGTGRYGLAATVLTPSLDHALRAADELEVGTVKVNAVFGGAPGGSAEPRRDSGAGAGYGPDLLDAMTVLKAVHLEGVPPTRD</sequence>
<dbReference type="InterPro" id="IPR016162">
    <property type="entry name" value="Ald_DH_N"/>
</dbReference>
<dbReference type="OrthoDB" id="6882680at2"/>
<comment type="caution">
    <text evidence="3">The sequence shown here is derived from an EMBL/GenBank/DDBJ whole genome shotgun (WGS) entry which is preliminary data.</text>
</comment>
<evidence type="ECO:0000259" key="2">
    <source>
        <dbReference type="Pfam" id="PF00171"/>
    </source>
</evidence>
<dbReference type="InterPro" id="IPR015590">
    <property type="entry name" value="Aldehyde_DH_dom"/>
</dbReference>
<keyword evidence="4" id="KW-1185">Reference proteome</keyword>
<organism evidence="3 4">
    <name type="scientific">Cellulomonas xylanilytica</name>
    <dbReference type="NCBI Taxonomy" id="233583"/>
    <lineage>
        <taxon>Bacteria</taxon>
        <taxon>Bacillati</taxon>
        <taxon>Actinomycetota</taxon>
        <taxon>Actinomycetes</taxon>
        <taxon>Micrococcales</taxon>
        <taxon>Cellulomonadaceae</taxon>
        <taxon>Cellulomonas</taxon>
    </lineage>
</organism>
<dbReference type="PANTHER" id="PTHR11699">
    <property type="entry name" value="ALDEHYDE DEHYDROGENASE-RELATED"/>
    <property type="match status" value="1"/>
</dbReference>
<dbReference type="RefSeq" id="WP_146931335.1">
    <property type="nucleotide sequence ID" value="NZ_BJUB01000016.1"/>
</dbReference>
<keyword evidence="1" id="KW-0560">Oxidoreductase</keyword>
<dbReference type="Proteomes" id="UP000321118">
    <property type="component" value="Unassembled WGS sequence"/>
</dbReference>
<dbReference type="InterPro" id="IPR016163">
    <property type="entry name" value="Ald_DH_C"/>
</dbReference>
<dbReference type="SUPFAM" id="SSF53720">
    <property type="entry name" value="ALDH-like"/>
    <property type="match status" value="1"/>
</dbReference>
<dbReference type="EMBL" id="BJUB01000016">
    <property type="protein sequence ID" value="GEK23457.1"/>
    <property type="molecule type" value="Genomic_DNA"/>
</dbReference>
<gene>
    <name evidence="3" type="ORF">CXY01_39770</name>
</gene>
<name>A0A510V9B9_9CELL</name>
<evidence type="ECO:0000313" key="4">
    <source>
        <dbReference type="Proteomes" id="UP000321118"/>
    </source>
</evidence>
<dbReference type="GO" id="GO:0016620">
    <property type="term" value="F:oxidoreductase activity, acting on the aldehyde or oxo group of donors, NAD or NADP as acceptor"/>
    <property type="evidence" value="ECO:0007669"/>
    <property type="project" value="InterPro"/>
</dbReference>
<proteinExistence type="predicted"/>
<evidence type="ECO:0000313" key="3">
    <source>
        <dbReference type="EMBL" id="GEK23457.1"/>
    </source>
</evidence>
<dbReference type="Gene3D" id="3.40.309.10">
    <property type="entry name" value="Aldehyde Dehydrogenase, Chain A, domain 2"/>
    <property type="match status" value="1"/>
</dbReference>
<dbReference type="Gene3D" id="3.40.605.10">
    <property type="entry name" value="Aldehyde Dehydrogenase, Chain A, domain 1"/>
    <property type="match status" value="1"/>
</dbReference>
<dbReference type="AlphaFoldDB" id="A0A510V9B9"/>
<protein>
    <submittedName>
        <fullName evidence="3">Aldehyde dehydrogenase</fullName>
    </submittedName>
</protein>
<reference evidence="3 4" key="1">
    <citation type="submission" date="2019-07" db="EMBL/GenBank/DDBJ databases">
        <title>Whole genome shotgun sequence of Cellulomonas xylanilytica NBRC 101102.</title>
        <authorList>
            <person name="Hosoyama A."/>
            <person name="Uohara A."/>
            <person name="Ohji S."/>
            <person name="Ichikawa N."/>
        </authorList>
    </citation>
    <scope>NUCLEOTIDE SEQUENCE [LARGE SCALE GENOMIC DNA]</scope>
    <source>
        <strain evidence="3 4">NBRC 101102</strain>
    </source>
</reference>
<feature type="domain" description="Aldehyde dehydrogenase" evidence="2">
    <location>
        <begin position="34"/>
        <end position="486"/>
    </location>
</feature>
<dbReference type="Pfam" id="PF00171">
    <property type="entry name" value="Aldedh"/>
    <property type="match status" value="1"/>
</dbReference>
<dbReference type="CDD" id="cd07078">
    <property type="entry name" value="ALDH"/>
    <property type="match status" value="1"/>
</dbReference>